<dbReference type="SUPFAM" id="SSF52402">
    <property type="entry name" value="Adenine nucleotide alpha hydrolases-like"/>
    <property type="match status" value="2"/>
</dbReference>
<evidence type="ECO:0000256" key="1">
    <source>
        <dbReference type="ARBA" id="ARBA00008791"/>
    </source>
</evidence>
<dbReference type="InterPro" id="IPR006015">
    <property type="entry name" value="Universal_stress_UspA"/>
</dbReference>
<dbReference type="InterPro" id="IPR014729">
    <property type="entry name" value="Rossmann-like_a/b/a_fold"/>
</dbReference>
<dbReference type="CDD" id="cd00293">
    <property type="entry name" value="USP-like"/>
    <property type="match status" value="2"/>
</dbReference>
<protein>
    <submittedName>
        <fullName evidence="3">Universal stress protein</fullName>
    </submittedName>
</protein>
<gene>
    <name evidence="3" type="ORF">PPG34_05345</name>
</gene>
<proteinExistence type="inferred from homology"/>
<dbReference type="Pfam" id="PF00582">
    <property type="entry name" value="Usp"/>
    <property type="match status" value="2"/>
</dbReference>
<dbReference type="EMBL" id="JAQOUE010000001">
    <property type="protein sequence ID" value="MDT7041767.1"/>
    <property type="molecule type" value="Genomic_DNA"/>
</dbReference>
<comment type="similarity">
    <text evidence="1">Belongs to the universal stress protein A family.</text>
</comment>
<accession>A0ABU3K5X8</accession>
<evidence type="ECO:0000313" key="4">
    <source>
        <dbReference type="Proteomes" id="UP001250932"/>
    </source>
</evidence>
<dbReference type="PANTHER" id="PTHR46268:SF22">
    <property type="entry name" value="SENSOR PROTEIN KDPD-RELATED"/>
    <property type="match status" value="1"/>
</dbReference>
<organism evidence="3 4">
    <name type="scientific">Candidatus Nitronereus thalassa</name>
    <dbReference type="NCBI Taxonomy" id="3020898"/>
    <lineage>
        <taxon>Bacteria</taxon>
        <taxon>Pseudomonadati</taxon>
        <taxon>Nitrospirota</taxon>
        <taxon>Nitrospiria</taxon>
        <taxon>Nitrospirales</taxon>
        <taxon>Nitrospiraceae</taxon>
        <taxon>Candidatus Nitronereus</taxon>
    </lineage>
</organism>
<dbReference type="PRINTS" id="PR01438">
    <property type="entry name" value="UNVRSLSTRESS"/>
</dbReference>
<dbReference type="Proteomes" id="UP001250932">
    <property type="component" value="Unassembled WGS sequence"/>
</dbReference>
<feature type="domain" description="UspA" evidence="2">
    <location>
        <begin position="2"/>
        <end position="145"/>
    </location>
</feature>
<keyword evidence="4" id="KW-1185">Reference proteome</keyword>
<feature type="domain" description="UspA" evidence="2">
    <location>
        <begin position="214"/>
        <end position="306"/>
    </location>
</feature>
<dbReference type="PANTHER" id="PTHR46268">
    <property type="entry name" value="STRESS RESPONSE PROTEIN NHAX"/>
    <property type="match status" value="1"/>
</dbReference>
<dbReference type="Gene3D" id="3.40.50.620">
    <property type="entry name" value="HUPs"/>
    <property type="match status" value="2"/>
</dbReference>
<comment type="caution">
    <text evidence="3">The sequence shown here is derived from an EMBL/GenBank/DDBJ whole genome shotgun (WGS) entry which is preliminary data.</text>
</comment>
<dbReference type="RefSeq" id="WP_313832115.1">
    <property type="nucleotide sequence ID" value="NZ_JAQOUE010000001.1"/>
</dbReference>
<sequence length="309" mass="34670">MKILLSVDPTKNSQAIARCWGQFPIPSGTDLYLLQVIEVGRDQIAIDHSRVWERTLTIARTAWLKEAKAFLEKIRKYFSRTPDNKLNSFTAEGIPGEEILRIISTHRIDLVALGNRGLSGIKRFLLGSTSDRVLREAPCSVVIFRNKSRYAKKSNLTKNFKILLASEGPTDGLPSFEMLQSLNFFGSTSISILQVVEPPSFLPNWFFTKKNPKLIKMSEELMKRAQRTGQKHVREITKKFEAHGIKTKNSFSTGNPADEILKAEKRLKPDLIVMGANGWTDGTPIPLGGVARKVARYATCSVLVVRSKK</sequence>
<evidence type="ECO:0000259" key="2">
    <source>
        <dbReference type="Pfam" id="PF00582"/>
    </source>
</evidence>
<reference evidence="3 4" key="1">
    <citation type="journal article" date="2023" name="ISME J.">
        <title>Cultivation and genomic characterization of novel and ubiquitous marine nitrite-oxidizing bacteria from the Nitrospirales.</title>
        <authorList>
            <person name="Mueller A.J."/>
            <person name="Daebeler A."/>
            <person name="Herbold C.W."/>
            <person name="Kirkegaard R.H."/>
            <person name="Daims H."/>
        </authorList>
    </citation>
    <scope>NUCLEOTIDE SEQUENCE [LARGE SCALE GENOMIC DNA]</scope>
    <source>
        <strain evidence="3 4">EB</strain>
    </source>
</reference>
<name>A0ABU3K5X8_9BACT</name>
<dbReference type="InterPro" id="IPR006016">
    <property type="entry name" value="UspA"/>
</dbReference>
<evidence type="ECO:0000313" key="3">
    <source>
        <dbReference type="EMBL" id="MDT7041767.1"/>
    </source>
</evidence>